<dbReference type="InterPro" id="IPR036010">
    <property type="entry name" value="2Fe-2S_ferredoxin-like_sf"/>
</dbReference>
<reference evidence="7" key="1">
    <citation type="journal article" date="2020" name="mSystems">
        <title>Genome- and Community-Level Interaction Insights into Carbon Utilization and Element Cycling Functions of Hydrothermarchaeota in Hydrothermal Sediment.</title>
        <authorList>
            <person name="Zhou Z."/>
            <person name="Liu Y."/>
            <person name="Xu W."/>
            <person name="Pan J."/>
            <person name="Luo Z.H."/>
            <person name="Li M."/>
        </authorList>
    </citation>
    <scope>NUCLEOTIDE SEQUENCE [LARGE SCALE GENOMIC DNA]</scope>
    <source>
        <strain evidence="7">SpSt-780</strain>
    </source>
</reference>
<evidence type="ECO:0000256" key="1">
    <source>
        <dbReference type="ARBA" id="ARBA00022714"/>
    </source>
</evidence>
<evidence type="ECO:0000256" key="3">
    <source>
        <dbReference type="ARBA" id="ARBA00023002"/>
    </source>
</evidence>
<dbReference type="InterPro" id="IPR001041">
    <property type="entry name" value="2Fe-2S_ferredoxin-type"/>
</dbReference>
<accession>A0A7C4U889</accession>
<dbReference type="Pfam" id="PF01799">
    <property type="entry name" value="Fer2_2"/>
    <property type="match status" value="1"/>
</dbReference>
<dbReference type="PROSITE" id="PS51085">
    <property type="entry name" value="2FE2S_FER_2"/>
    <property type="match status" value="1"/>
</dbReference>
<dbReference type="PANTHER" id="PTHR44379">
    <property type="entry name" value="OXIDOREDUCTASE WITH IRON-SULFUR SUBUNIT"/>
    <property type="match status" value="1"/>
</dbReference>
<dbReference type="GO" id="GO:0051537">
    <property type="term" value="F:2 iron, 2 sulfur cluster binding"/>
    <property type="evidence" value="ECO:0007669"/>
    <property type="project" value="UniProtKB-KW"/>
</dbReference>
<dbReference type="InterPro" id="IPR012675">
    <property type="entry name" value="Beta-grasp_dom_sf"/>
</dbReference>
<evidence type="ECO:0000256" key="4">
    <source>
        <dbReference type="ARBA" id="ARBA00023004"/>
    </source>
</evidence>
<dbReference type="GO" id="GO:0046872">
    <property type="term" value="F:metal ion binding"/>
    <property type="evidence" value="ECO:0007669"/>
    <property type="project" value="UniProtKB-KW"/>
</dbReference>
<keyword evidence="2" id="KW-0479">Metal-binding</keyword>
<feature type="domain" description="2Fe-2S ferredoxin-type" evidence="6">
    <location>
        <begin position="1"/>
        <end position="77"/>
    </location>
</feature>
<sequence>MKVKIFLNGEKIEMEINPLKRLIDVLREDLNIKSVKEGCGEGECGSCMVIINEKVYNSCLIPVGSVNNKKILTIEGIENKKILKEIKRRLKDEFQCGFCENGMLISLYALFKKKRKPNKEEIKEAISGNLCRCTGYQNIVNKLKIWKNS</sequence>
<keyword evidence="3" id="KW-0560">Oxidoreductase</keyword>
<dbReference type="InterPro" id="IPR051452">
    <property type="entry name" value="Diverse_Oxidoreductases"/>
</dbReference>
<evidence type="ECO:0000256" key="5">
    <source>
        <dbReference type="ARBA" id="ARBA00023014"/>
    </source>
</evidence>
<dbReference type="PANTHER" id="PTHR44379:SF5">
    <property type="entry name" value="OXIDOREDUCTASE WITH IRON-SULFUR SUBUNIT"/>
    <property type="match status" value="1"/>
</dbReference>
<dbReference type="Gene3D" id="1.10.150.120">
    <property type="entry name" value="[2Fe-2S]-binding domain"/>
    <property type="match status" value="1"/>
</dbReference>
<dbReference type="AlphaFoldDB" id="A0A7C4U889"/>
<dbReference type="InterPro" id="IPR006058">
    <property type="entry name" value="2Fe2S_fd_BS"/>
</dbReference>
<keyword evidence="4" id="KW-0408">Iron</keyword>
<dbReference type="SUPFAM" id="SSF54292">
    <property type="entry name" value="2Fe-2S ferredoxin-like"/>
    <property type="match status" value="1"/>
</dbReference>
<keyword evidence="1" id="KW-0001">2Fe-2S</keyword>
<evidence type="ECO:0000259" key="6">
    <source>
        <dbReference type="PROSITE" id="PS51085"/>
    </source>
</evidence>
<evidence type="ECO:0000313" key="7">
    <source>
        <dbReference type="EMBL" id="HGW92553.1"/>
    </source>
</evidence>
<dbReference type="CDD" id="cd00207">
    <property type="entry name" value="fer2"/>
    <property type="match status" value="1"/>
</dbReference>
<dbReference type="PROSITE" id="PS00197">
    <property type="entry name" value="2FE2S_FER_1"/>
    <property type="match status" value="1"/>
</dbReference>
<proteinExistence type="predicted"/>
<organism evidence="7">
    <name type="scientific">candidate division WOR-3 bacterium</name>
    <dbReference type="NCBI Taxonomy" id="2052148"/>
    <lineage>
        <taxon>Bacteria</taxon>
        <taxon>Bacteria division WOR-3</taxon>
    </lineage>
</organism>
<comment type="caution">
    <text evidence="7">The sequence shown here is derived from an EMBL/GenBank/DDBJ whole genome shotgun (WGS) entry which is preliminary data.</text>
</comment>
<dbReference type="InterPro" id="IPR036884">
    <property type="entry name" value="2Fe-2S-bd_dom_sf"/>
</dbReference>
<dbReference type="GO" id="GO:0016491">
    <property type="term" value="F:oxidoreductase activity"/>
    <property type="evidence" value="ECO:0007669"/>
    <property type="project" value="UniProtKB-KW"/>
</dbReference>
<dbReference type="SUPFAM" id="SSF47741">
    <property type="entry name" value="CO dehydrogenase ISP C-domain like"/>
    <property type="match status" value="1"/>
</dbReference>
<protein>
    <submittedName>
        <fullName evidence="7">(2Fe-2S)-binding protein</fullName>
    </submittedName>
</protein>
<dbReference type="Pfam" id="PF00111">
    <property type="entry name" value="Fer2"/>
    <property type="match status" value="1"/>
</dbReference>
<gene>
    <name evidence="7" type="ORF">ENV67_08475</name>
</gene>
<keyword evidence="5" id="KW-0411">Iron-sulfur</keyword>
<name>A0A7C4U889_UNCW3</name>
<dbReference type="Gene3D" id="3.10.20.30">
    <property type="match status" value="1"/>
</dbReference>
<evidence type="ECO:0000256" key="2">
    <source>
        <dbReference type="ARBA" id="ARBA00022723"/>
    </source>
</evidence>
<dbReference type="EMBL" id="DTHG01000102">
    <property type="protein sequence ID" value="HGW92553.1"/>
    <property type="molecule type" value="Genomic_DNA"/>
</dbReference>
<dbReference type="InterPro" id="IPR002888">
    <property type="entry name" value="2Fe-2S-bd"/>
</dbReference>